<proteinExistence type="predicted"/>
<accession>A0ABW3JV23</accession>
<sequence length="216" mass="25598">MKRVLLIFILLSVKFYAQTNSELGWLPKITVSLPVSNSIKWVNSVEVREVVCDETIKFSHSLLDITSIISVKTNLQQSLNFGYVHRFEKGESIHRFLQQYNFITNINTLKVAHRLGFEQHIPTKENSFFRLRYRFALQKALNGERTDVNEMYFKLGNEYVYNFNKESIELRLSPYLGYKLSPKDKLELGIEYRGGNIIDVYDKHRWWIRTSWYISI</sequence>
<protein>
    <submittedName>
        <fullName evidence="1">DUF2490 domain-containing protein</fullName>
    </submittedName>
</protein>
<comment type="caution">
    <text evidence="1">The sequence shown here is derived from an EMBL/GenBank/DDBJ whole genome shotgun (WGS) entry which is preliminary data.</text>
</comment>
<reference evidence="2" key="1">
    <citation type="journal article" date="2019" name="Int. J. Syst. Evol. Microbiol.">
        <title>The Global Catalogue of Microorganisms (GCM) 10K type strain sequencing project: providing services to taxonomists for standard genome sequencing and annotation.</title>
        <authorList>
            <consortium name="The Broad Institute Genomics Platform"/>
            <consortium name="The Broad Institute Genome Sequencing Center for Infectious Disease"/>
            <person name="Wu L."/>
            <person name="Ma J."/>
        </authorList>
    </citation>
    <scope>NUCLEOTIDE SEQUENCE [LARGE SCALE GENOMIC DNA]</scope>
    <source>
        <strain evidence="2">CCUG 60527</strain>
    </source>
</reference>
<name>A0ABW3JV23_9FLAO</name>
<keyword evidence="2" id="KW-1185">Reference proteome</keyword>
<dbReference type="RefSeq" id="WP_386107781.1">
    <property type="nucleotide sequence ID" value="NZ_JBHTJR010000047.1"/>
</dbReference>
<dbReference type="InterPro" id="IPR019619">
    <property type="entry name" value="DUF2490"/>
</dbReference>
<evidence type="ECO:0000313" key="2">
    <source>
        <dbReference type="Proteomes" id="UP001597062"/>
    </source>
</evidence>
<dbReference type="EMBL" id="JBHTJR010000047">
    <property type="protein sequence ID" value="MFD0993483.1"/>
    <property type="molecule type" value="Genomic_DNA"/>
</dbReference>
<gene>
    <name evidence="1" type="ORF">ACFQ1U_09740</name>
</gene>
<organism evidence="1 2">
    <name type="scientific">Tenacibaculum geojense</name>
    <dbReference type="NCBI Taxonomy" id="915352"/>
    <lineage>
        <taxon>Bacteria</taxon>
        <taxon>Pseudomonadati</taxon>
        <taxon>Bacteroidota</taxon>
        <taxon>Flavobacteriia</taxon>
        <taxon>Flavobacteriales</taxon>
        <taxon>Flavobacteriaceae</taxon>
        <taxon>Tenacibaculum</taxon>
    </lineage>
</organism>
<dbReference type="Proteomes" id="UP001597062">
    <property type="component" value="Unassembled WGS sequence"/>
</dbReference>
<dbReference type="Pfam" id="PF10677">
    <property type="entry name" value="DUF2490"/>
    <property type="match status" value="1"/>
</dbReference>
<evidence type="ECO:0000313" key="1">
    <source>
        <dbReference type="EMBL" id="MFD0993483.1"/>
    </source>
</evidence>